<reference evidence="1 3" key="1">
    <citation type="submission" date="2018-06" db="EMBL/GenBank/DDBJ databases">
        <title>Genomic Encyclopedia of Archaeal and Bacterial Type Strains, Phase II (KMG-II): from individual species to whole genera.</title>
        <authorList>
            <person name="Goeker M."/>
        </authorList>
    </citation>
    <scope>NUCLEOTIDE SEQUENCE [LARGE SCALE GENOMIC DNA]</scope>
    <source>
        <strain evidence="1 3">DSM 22686</strain>
    </source>
</reference>
<evidence type="ECO:0000313" key="1">
    <source>
        <dbReference type="EMBL" id="PZX61019.1"/>
    </source>
</evidence>
<evidence type="ECO:0000313" key="2">
    <source>
        <dbReference type="EMBL" id="TXD79156.1"/>
    </source>
</evidence>
<comment type="caution">
    <text evidence="1">The sequence shown here is derived from an EMBL/GenBank/DDBJ whole genome shotgun (WGS) entry which is preliminary data.</text>
</comment>
<dbReference type="Proteomes" id="UP000321927">
    <property type="component" value="Unassembled WGS sequence"/>
</dbReference>
<dbReference type="RefSeq" id="WP_086498161.1">
    <property type="nucleotide sequence ID" value="NZ_MSSV01000001.1"/>
</dbReference>
<dbReference type="Proteomes" id="UP000249115">
    <property type="component" value="Unassembled WGS sequence"/>
</dbReference>
<name>A0A2W7S278_9BACT</name>
<protein>
    <submittedName>
        <fullName evidence="1">Uncharacterized protein</fullName>
    </submittedName>
</protein>
<sequence>MERAEVESNILGGYPKYLEKINYLIELCVSKATDISIINPDWISNNDARFAIYGKYVSTLNATKILLYNTLSFVNQDDWVKKYNDEFAIGGRIDDFVYLKELDTQLRFANYMSFVSEFESSLLIIIRFLKDENKKCAENYTSFITDNLKIITYVDFLRLVRHLRNSIHNNGIHMPTESKYNSDPIKFKGMDFNFQKGERIDLKWIDCFVIYEELIGLTEIIFNEDMISRYELITDIVLE</sequence>
<keyword evidence="4" id="KW-1185">Reference proteome</keyword>
<proteinExistence type="predicted"/>
<accession>A0A2W7S278</accession>
<dbReference type="EMBL" id="VORV01000002">
    <property type="protein sequence ID" value="TXD79156.1"/>
    <property type="molecule type" value="Genomic_DNA"/>
</dbReference>
<dbReference type="EMBL" id="QKZU01000001">
    <property type="protein sequence ID" value="PZX61019.1"/>
    <property type="molecule type" value="Genomic_DNA"/>
</dbReference>
<gene>
    <name evidence="2" type="ORF">ESW18_02655</name>
    <name evidence="1" type="ORF">LV84_00007</name>
</gene>
<dbReference type="AlphaFoldDB" id="A0A2W7S278"/>
<reference evidence="2 4" key="2">
    <citation type="submission" date="2019-08" db="EMBL/GenBank/DDBJ databases">
        <title>Genome of Algoriphagus ratkowskyi IC026.</title>
        <authorList>
            <person name="Bowman J.P."/>
        </authorList>
    </citation>
    <scope>NUCLEOTIDE SEQUENCE [LARGE SCALE GENOMIC DNA]</scope>
    <source>
        <strain evidence="2 4">IC026</strain>
    </source>
</reference>
<evidence type="ECO:0000313" key="3">
    <source>
        <dbReference type="Proteomes" id="UP000249115"/>
    </source>
</evidence>
<evidence type="ECO:0000313" key="4">
    <source>
        <dbReference type="Proteomes" id="UP000321927"/>
    </source>
</evidence>
<organism evidence="1 3">
    <name type="scientific">Algoriphagus ratkowskyi</name>
    <dbReference type="NCBI Taxonomy" id="57028"/>
    <lineage>
        <taxon>Bacteria</taxon>
        <taxon>Pseudomonadati</taxon>
        <taxon>Bacteroidota</taxon>
        <taxon>Cytophagia</taxon>
        <taxon>Cytophagales</taxon>
        <taxon>Cyclobacteriaceae</taxon>
        <taxon>Algoriphagus</taxon>
    </lineage>
</organism>